<evidence type="ECO:0000313" key="1">
    <source>
        <dbReference type="EMBL" id="JAE31039.1"/>
    </source>
</evidence>
<organism evidence="1">
    <name type="scientific">Arundo donax</name>
    <name type="common">Giant reed</name>
    <name type="synonym">Donax arundinaceus</name>
    <dbReference type="NCBI Taxonomy" id="35708"/>
    <lineage>
        <taxon>Eukaryota</taxon>
        <taxon>Viridiplantae</taxon>
        <taxon>Streptophyta</taxon>
        <taxon>Embryophyta</taxon>
        <taxon>Tracheophyta</taxon>
        <taxon>Spermatophyta</taxon>
        <taxon>Magnoliopsida</taxon>
        <taxon>Liliopsida</taxon>
        <taxon>Poales</taxon>
        <taxon>Poaceae</taxon>
        <taxon>PACMAD clade</taxon>
        <taxon>Arundinoideae</taxon>
        <taxon>Arundineae</taxon>
        <taxon>Arundo</taxon>
    </lineage>
</organism>
<name>A0A0A9H5G5_ARUDO</name>
<sequence>MLTGNWIVLKRYRSQPLKSSLMIHLLAFRLLDSTNYMTEQVRSLKRQGKVSSQNPYLFVHQHSGMQVVLEARNPA</sequence>
<reference evidence="1" key="2">
    <citation type="journal article" date="2015" name="Data Brief">
        <title>Shoot transcriptome of the giant reed, Arundo donax.</title>
        <authorList>
            <person name="Barrero R.A."/>
            <person name="Guerrero F.D."/>
            <person name="Moolhuijzen P."/>
            <person name="Goolsby J.A."/>
            <person name="Tidwell J."/>
            <person name="Bellgard S.E."/>
            <person name="Bellgard M.I."/>
        </authorList>
    </citation>
    <scope>NUCLEOTIDE SEQUENCE</scope>
    <source>
        <tissue evidence="1">Shoot tissue taken approximately 20 cm above the soil surface</tissue>
    </source>
</reference>
<dbReference type="AlphaFoldDB" id="A0A0A9H5G5"/>
<proteinExistence type="predicted"/>
<accession>A0A0A9H5G5</accession>
<protein>
    <submittedName>
        <fullName evidence="1">Uncharacterized protein</fullName>
    </submittedName>
</protein>
<reference evidence="1" key="1">
    <citation type="submission" date="2014-09" db="EMBL/GenBank/DDBJ databases">
        <authorList>
            <person name="Magalhaes I.L.F."/>
            <person name="Oliveira U."/>
            <person name="Santos F.R."/>
            <person name="Vidigal T.H.D.A."/>
            <person name="Brescovit A.D."/>
            <person name="Santos A.J."/>
        </authorList>
    </citation>
    <scope>NUCLEOTIDE SEQUENCE</scope>
    <source>
        <tissue evidence="1">Shoot tissue taken approximately 20 cm above the soil surface</tissue>
    </source>
</reference>
<dbReference type="EMBL" id="GBRH01166857">
    <property type="protein sequence ID" value="JAE31039.1"/>
    <property type="molecule type" value="Transcribed_RNA"/>
</dbReference>